<reference evidence="1 2" key="1">
    <citation type="journal article" date="2018" name="Nat. Biotechnol.">
        <title>A standardized bacterial taxonomy based on genome phylogeny substantially revises the tree of life.</title>
        <authorList>
            <person name="Parks D.H."/>
            <person name="Chuvochina M."/>
            <person name="Waite D.W."/>
            <person name="Rinke C."/>
            <person name="Skarshewski A."/>
            <person name="Chaumeil P.A."/>
            <person name="Hugenholtz P."/>
        </authorList>
    </citation>
    <scope>NUCLEOTIDE SEQUENCE [LARGE SCALE GENOMIC DNA]</scope>
    <source>
        <strain evidence="1">UBA9049</strain>
    </source>
</reference>
<dbReference type="Gene3D" id="3.30.420.150">
    <property type="entry name" value="Exopolyphosphatase. Domain 2"/>
    <property type="match status" value="1"/>
</dbReference>
<feature type="non-terminal residue" evidence="1">
    <location>
        <position position="1"/>
    </location>
</feature>
<proteinExistence type="predicted"/>
<sequence>VGWQSAVGSSGSIKAIANVLATLKITDGSINRDGMEELRKRLVSMGKVEKLAELGVR</sequence>
<dbReference type="AlphaFoldDB" id="A0A3B8WAV1"/>
<comment type="caution">
    <text evidence="1">The sequence shown here is derived from an EMBL/GenBank/DDBJ whole genome shotgun (WGS) entry which is preliminary data.</text>
</comment>
<dbReference type="InterPro" id="IPR043129">
    <property type="entry name" value="ATPase_NBD"/>
</dbReference>
<evidence type="ECO:0000313" key="2">
    <source>
        <dbReference type="Proteomes" id="UP000261325"/>
    </source>
</evidence>
<name>A0A3B8WAV1_MARNT</name>
<organism evidence="1 2">
    <name type="scientific">Marinobacter nauticus</name>
    <name type="common">Marinobacter hydrocarbonoclasticus</name>
    <name type="synonym">Marinobacter aquaeolei</name>
    <dbReference type="NCBI Taxonomy" id="2743"/>
    <lineage>
        <taxon>Bacteria</taxon>
        <taxon>Pseudomonadati</taxon>
        <taxon>Pseudomonadota</taxon>
        <taxon>Gammaproteobacteria</taxon>
        <taxon>Pseudomonadales</taxon>
        <taxon>Marinobacteraceae</taxon>
        <taxon>Marinobacter</taxon>
    </lineage>
</organism>
<dbReference type="EMBL" id="DLYI01000010">
    <property type="protein sequence ID" value="HAC26386.1"/>
    <property type="molecule type" value="Genomic_DNA"/>
</dbReference>
<gene>
    <name evidence="1" type="ORF">DCF82_00965</name>
</gene>
<dbReference type="Proteomes" id="UP000261325">
    <property type="component" value="Unassembled WGS sequence"/>
</dbReference>
<feature type="non-terminal residue" evidence="1">
    <location>
        <position position="57"/>
    </location>
</feature>
<evidence type="ECO:0000313" key="1">
    <source>
        <dbReference type="EMBL" id="HAC26386.1"/>
    </source>
</evidence>
<accession>A0A3B8WAV1</accession>
<protein>
    <submittedName>
        <fullName evidence="1">Exopolyphosphatase</fullName>
    </submittedName>
</protein>
<dbReference type="SUPFAM" id="SSF53067">
    <property type="entry name" value="Actin-like ATPase domain"/>
    <property type="match status" value="1"/>
</dbReference>